<dbReference type="Proteomes" id="UP001597448">
    <property type="component" value="Unassembled WGS sequence"/>
</dbReference>
<evidence type="ECO:0000313" key="1">
    <source>
        <dbReference type="EMBL" id="MFD2408839.1"/>
    </source>
</evidence>
<name>A0ABW5F2Q0_9BACL</name>
<keyword evidence="2" id="KW-1185">Reference proteome</keyword>
<evidence type="ECO:0000313" key="2">
    <source>
        <dbReference type="Proteomes" id="UP001597448"/>
    </source>
</evidence>
<sequence length="70" mass="7765">MSVPSAVLDGIVRTMQPANPNDNSYVYGQIYQYTAKPHPGQHSYYFHTTDTFTDAVSTRVLSGPEVSEEP</sequence>
<proteinExistence type="predicted"/>
<gene>
    <name evidence="1" type="ORF">ACFSX3_03105</name>
</gene>
<comment type="caution">
    <text evidence="1">The sequence shown here is derived from an EMBL/GenBank/DDBJ whole genome shotgun (WGS) entry which is preliminary data.</text>
</comment>
<dbReference type="EMBL" id="JBHUKY010000009">
    <property type="protein sequence ID" value="MFD2408839.1"/>
    <property type="molecule type" value="Genomic_DNA"/>
</dbReference>
<dbReference type="RefSeq" id="WP_209994618.1">
    <property type="nucleotide sequence ID" value="NZ_JBHSVQ010000001.1"/>
</dbReference>
<protein>
    <submittedName>
        <fullName evidence="1">Uncharacterized protein</fullName>
    </submittedName>
</protein>
<accession>A0ABW5F2Q0</accession>
<organism evidence="1 2">
    <name type="scientific">Paenibacillus rhizoplanae</name>
    <dbReference type="NCBI Taxonomy" id="1917181"/>
    <lineage>
        <taxon>Bacteria</taxon>
        <taxon>Bacillati</taxon>
        <taxon>Bacillota</taxon>
        <taxon>Bacilli</taxon>
        <taxon>Bacillales</taxon>
        <taxon>Paenibacillaceae</taxon>
        <taxon>Paenibacillus</taxon>
    </lineage>
</organism>
<reference evidence="2" key="1">
    <citation type="journal article" date="2019" name="Int. J. Syst. Evol. Microbiol.">
        <title>The Global Catalogue of Microorganisms (GCM) 10K type strain sequencing project: providing services to taxonomists for standard genome sequencing and annotation.</title>
        <authorList>
            <consortium name="The Broad Institute Genomics Platform"/>
            <consortium name="The Broad Institute Genome Sequencing Center for Infectious Disease"/>
            <person name="Wu L."/>
            <person name="Ma J."/>
        </authorList>
    </citation>
    <scope>NUCLEOTIDE SEQUENCE [LARGE SCALE GENOMIC DNA]</scope>
    <source>
        <strain evidence="2">CCM 8725</strain>
    </source>
</reference>